<dbReference type="Pfam" id="PF11262">
    <property type="entry name" value="Tho2"/>
    <property type="match status" value="1"/>
</dbReference>
<proteinExistence type="predicted"/>
<reference evidence="2 3" key="1">
    <citation type="journal article" date="2019" name="PLoS Negl. Trop. Dis.">
        <title>Whole genome sequencing of Entamoeba nuttalli reveals mammalian host-related molecular signatures and a novel octapeptide-repeat surface protein.</title>
        <authorList>
            <person name="Tanaka M."/>
            <person name="Makiuchi T."/>
            <person name="Komiyama T."/>
            <person name="Shiina T."/>
            <person name="Osaki K."/>
            <person name="Tachibana H."/>
        </authorList>
    </citation>
    <scope>NUCLEOTIDE SEQUENCE [LARGE SCALE GENOMIC DNA]</scope>
    <source>
        <strain evidence="2 3">P19-061405</strain>
    </source>
</reference>
<keyword evidence="3" id="KW-1185">Reference proteome</keyword>
<name>A0ABQ0DU49_9EUKA</name>
<evidence type="ECO:0000313" key="3">
    <source>
        <dbReference type="Proteomes" id="UP001628156"/>
    </source>
</evidence>
<dbReference type="InterPro" id="IPR021418">
    <property type="entry name" value="THO_THOC2_C"/>
</dbReference>
<evidence type="ECO:0000313" key="2">
    <source>
        <dbReference type="EMBL" id="GAB1226378.1"/>
    </source>
</evidence>
<feature type="domain" description="THO complex subunitTHOC2 C-terminal" evidence="1">
    <location>
        <begin position="543"/>
        <end position="739"/>
    </location>
</feature>
<protein>
    <recommendedName>
        <fullName evidence="1">THO complex subunitTHOC2 C-terminal domain-containing protein</fullName>
    </recommendedName>
</protein>
<comment type="caution">
    <text evidence="2">The sequence shown here is derived from an EMBL/GenBank/DDBJ whole genome shotgun (WGS) entry which is preliminary data.</text>
</comment>
<dbReference type="EMBL" id="BAAFRS010000285">
    <property type="protein sequence ID" value="GAB1226378.1"/>
    <property type="molecule type" value="Genomic_DNA"/>
</dbReference>
<sequence length="790" mass="93601">MEECEINGFGPFEKEITKKMEEYNSIDDSKIGSIDQTVSIPIHKITFMSNKNYLDMMRVVLLYLNECTTLSSKKCNELLQSLHLSVVLLPLLFTNDELNKNINMLIRLYDYDNEIISYYPSEAVVPIILRSFDKTTFISELLENKSLSKEQTCLLLKDKPRQCMSFIDKLPYVHCSTEFFNSLSESRFIEIFFKLYTAYCQFGELNRRSNTPIQTHLFDNMVCKLSIKNRIELFEQLPETPIENTELMIRRIFKKIGTEASEEQQQEMEQVLHCGPKEIINYFLETIIAYPNFITTIVKVVSKIDKWEISLMNSIVCKRLHELNNEIIENLERKKRFDSNDSEIAKTFSERCGNEIEKGRNVEMVLFSYLGGICEFEEDTFKWIKIIFEQNGFGEWVYHMLSEIIRLCERSKWVNNFVQEKILIELIGVMEIERMKYEKDEWYDCWSKMERKLIKGLDLLSEKNEQIIFDDIKKYCRKMKPEVMWEIIRRLEKKGMKKGIKPIMEKQQGVDEYENNERIVVWEHFFSIDNDILGVEPTELEAIRKLQHECDQRKGMKEEELKKQFSIAISKLEKRERINLEHFSAIRTQITKRKEFNVQHCIEAMRMRVDWFFKECIFKRVNISGSEALITAKIIEMMIEKNVMYVNGFLLIDKCIDNFFGIASIVSLREARFWGIFIGDLMSFMQSQVDTFDQTEEQRKINWHYSMEKLLTKENFLFLQNDWNTKINQVILCLLTQTNTYFTKIGLQLFVGSSRGIKTCSEITNTLDQLIKHPDSKIRKLTNTAFDSLK</sequence>
<accession>A0ABQ0DU49</accession>
<gene>
    <name evidence="2" type="ORF">ENUP19_0285G0028</name>
</gene>
<evidence type="ECO:0000259" key="1">
    <source>
        <dbReference type="Pfam" id="PF11262"/>
    </source>
</evidence>
<dbReference type="Proteomes" id="UP001628156">
    <property type="component" value="Unassembled WGS sequence"/>
</dbReference>
<organism evidence="2 3">
    <name type="scientific">Entamoeba nuttalli</name>
    <dbReference type="NCBI Taxonomy" id="412467"/>
    <lineage>
        <taxon>Eukaryota</taxon>
        <taxon>Amoebozoa</taxon>
        <taxon>Evosea</taxon>
        <taxon>Archamoebae</taxon>
        <taxon>Mastigamoebida</taxon>
        <taxon>Entamoebidae</taxon>
        <taxon>Entamoeba</taxon>
    </lineage>
</organism>